<protein>
    <recommendedName>
        <fullName evidence="2">Sporulation stage II protein D amidase enhancer LytB N-terminal domain-containing protein</fullName>
    </recommendedName>
</protein>
<dbReference type="InterPro" id="IPR051922">
    <property type="entry name" value="Bact_Sporulation_Assoc"/>
</dbReference>
<feature type="transmembrane region" description="Helical" evidence="1">
    <location>
        <begin position="12"/>
        <end position="30"/>
    </location>
</feature>
<organism evidence="3 4">
    <name type="scientific">Aerophobetes bacterium</name>
    <dbReference type="NCBI Taxonomy" id="2030807"/>
    <lineage>
        <taxon>Bacteria</taxon>
        <taxon>Candidatus Aerophobota</taxon>
    </lineage>
</organism>
<keyword evidence="1" id="KW-1133">Transmembrane helix</keyword>
<accession>A0A662D5A8</accession>
<evidence type="ECO:0000256" key="1">
    <source>
        <dbReference type="SAM" id="Phobius"/>
    </source>
</evidence>
<dbReference type="PANTHER" id="PTHR30032">
    <property type="entry name" value="N-ACETYLMURAMOYL-L-ALANINE AMIDASE-RELATED"/>
    <property type="match status" value="1"/>
</dbReference>
<dbReference type="GO" id="GO:0030288">
    <property type="term" value="C:outer membrane-bounded periplasmic space"/>
    <property type="evidence" value="ECO:0007669"/>
    <property type="project" value="TreeGrafter"/>
</dbReference>
<comment type="caution">
    <text evidence="3">The sequence shown here is derived from an EMBL/GenBank/DDBJ whole genome shotgun (WGS) entry which is preliminary data.</text>
</comment>
<evidence type="ECO:0000313" key="3">
    <source>
        <dbReference type="EMBL" id="RLE10177.1"/>
    </source>
</evidence>
<evidence type="ECO:0000259" key="2">
    <source>
        <dbReference type="Pfam" id="PF08486"/>
    </source>
</evidence>
<dbReference type="InterPro" id="IPR013693">
    <property type="entry name" value="SpoIID/LytB_N"/>
</dbReference>
<dbReference type="Proteomes" id="UP000280417">
    <property type="component" value="Unassembled WGS sequence"/>
</dbReference>
<dbReference type="GO" id="GO:0030435">
    <property type="term" value="P:sporulation resulting in formation of a cellular spore"/>
    <property type="evidence" value="ECO:0007669"/>
    <property type="project" value="InterPro"/>
</dbReference>
<evidence type="ECO:0000313" key="4">
    <source>
        <dbReference type="Proteomes" id="UP000280417"/>
    </source>
</evidence>
<dbReference type="PANTHER" id="PTHR30032:SF4">
    <property type="entry name" value="AMIDASE ENHANCER"/>
    <property type="match status" value="1"/>
</dbReference>
<dbReference type="AlphaFoldDB" id="A0A662D5A8"/>
<dbReference type="NCBIfam" id="TIGR02669">
    <property type="entry name" value="SpoIID_LytB"/>
    <property type="match status" value="1"/>
</dbReference>
<reference evidence="3 4" key="1">
    <citation type="submission" date="2018-06" db="EMBL/GenBank/DDBJ databases">
        <title>Extensive metabolic versatility and redundancy in microbially diverse, dynamic hydrothermal sediments.</title>
        <authorList>
            <person name="Dombrowski N."/>
            <person name="Teske A."/>
            <person name="Baker B.J."/>
        </authorList>
    </citation>
    <scope>NUCLEOTIDE SEQUENCE [LARGE SCALE GENOMIC DNA]</scope>
    <source>
        <strain evidence="3">B3_G15</strain>
    </source>
</reference>
<name>A0A662D5A8_UNCAE</name>
<dbReference type="EMBL" id="QMQA01000332">
    <property type="protein sequence ID" value="RLE10177.1"/>
    <property type="molecule type" value="Genomic_DNA"/>
</dbReference>
<dbReference type="InterPro" id="IPR013486">
    <property type="entry name" value="SpoIID/LytB"/>
</dbReference>
<dbReference type="Pfam" id="PF08486">
    <property type="entry name" value="SpoIID"/>
    <property type="match status" value="1"/>
</dbReference>
<keyword evidence="1" id="KW-0812">Transmembrane</keyword>
<gene>
    <name evidence="3" type="ORF">DRJ04_09390</name>
</gene>
<sequence>MSILDTHQTNRLRVSFFNLLVIVVFMVATGCTTTASHKKVMISKGAEIKQPSVRVVVERSADTLIFEGADLRLVCGDVKLEFPDRVLLRFEDGGVRYRDRLLKYPVKLQSSKRIYINGRPYYGNLVLLNKNVINVVPLEEYIKGVLSLEVSPDWPLEALKAQAVVSRTFALYRIIHAKDPNYHLDNTVFFQRFEYRISSKNISKAVEQTDGEVLIYRGEVIEALYHSNSGGRTESCQNIFKNDLPYLRSIQDPYSLRTPYSYWSFEIDSSEFIERLVRAGYINGAKKLLGIKIKSRTSSGRVSEFLIWLEGGEKLVINGNKLRMVIGPRVFKSLLITEVKVQRRDNDNYIIKFSGRGYGHGVGMSQWGAKVMAESGFNYRQILSFYYRGTTVRNYIDVIDNP</sequence>
<keyword evidence="1" id="KW-0472">Membrane</keyword>
<proteinExistence type="predicted"/>
<feature type="domain" description="Sporulation stage II protein D amidase enhancer LytB N-terminal" evidence="2">
    <location>
        <begin position="131"/>
        <end position="216"/>
    </location>
</feature>